<keyword evidence="4" id="KW-1185">Reference proteome</keyword>
<comment type="caution">
    <text evidence="3">The sequence shown here is derived from an EMBL/GenBank/DDBJ whole genome shotgun (WGS) entry which is preliminary data.</text>
</comment>
<dbReference type="Proteomes" id="UP000529637">
    <property type="component" value="Unassembled WGS sequence"/>
</dbReference>
<dbReference type="NCBIfam" id="TIGR02595">
    <property type="entry name" value="PEP_CTERM"/>
    <property type="match status" value="1"/>
</dbReference>
<protein>
    <submittedName>
        <fullName evidence="3">PEP-CTERM sorting domain-containing protein</fullName>
    </submittedName>
</protein>
<feature type="chain" id="PRO_5030832531" evidence="1">
    <location>
        <begin position="22"/>
        <end position="219"/>
    </location>
</feature>
<gene>
    <name evidence="3" type="ORF">HQN59_01020</name>
</gene>
<organism evidence="3 4">
    <name type="scientific">Piscinibacter koreensis</name>
    <dbReference type="NCBI Taxonomy" id="2742824"/>
    <lineage>
        <taxon>Bacteria</taxon>
        <taxon>Pseudomonadati</taxon>
        <taxon>Pseudomonadota</taxon>
        <taxon>Betaproteobacteria</taxon>
        <taxon>Burkholderiales</taxon>
        <taxon>Sphaerotilaceae</taxon>
        <taxon>Piscinibacter</taxon>
    </lineage>
</organism>
<dbReference type="Pfam" id="PF07589">
    <property type="entry name" value="PEP-CTERM"/>
    <property type="match status" value="1"/>
</dbReference>
<name>A0A7Y6NJK2_9BURK</name>
<evidence type="ECO:0000313" key="3">
    <source>
        <dbReference type="EMBL" id="NUZ04332.1"/>
    </source>
</evidence>
<sequence>MNVKATFVAVSGLLACGLAVAGTIQVGGMAAGANGQISSKAGVCTVDFNAASALNLCGATYSESGGLPLNAAHFRTGNSSVAVSPAGDTTTYLAVGPSHGTPVTVTLANPANYFGFYAGSLDDYNTVQFFLNGVLVDSFNGTDINSVVFPNSSANGLVSAFVDYFPGSLYTSIVYASTGNAFETDNHAFGLATPAGVPEPTSTALLGLGLLLLARRRRA</sequence>
<reference evidence="3 4" key="1">
    <citation type="submission" date="2020-06" db="EMBL/GenBank/DDBJ databases">
        <title>Schlegella sp. ID0723 isolated from air conditioner.</title>
        <authorList>
            <person name="Kim D.Y."/>
            <person name="Kim D.-U."/>
        </authorList>
    </citation>
    <scope>NUCLEOTIDE SEQUENCE [LARGE SCALE GENOMIC DNA]</scope>
    <source>
        <strain evidence="3 4">ID0723</strain>
    </source>
</reference>
<dbReference type="EMBL" id="JABWMJ010000001">
    <property type="protein sequence ID" value="NUZ04332.1"/>
    <property type="molecule type" value="Genomic_DNA"/>
</dbReference>
<evidence type="ECO:0000313" key="4">
    <source>
        <dbReference type="Proteomes" id="UP000529637"/>
    </source>
</evidence>
<evidence type="ECO:0000259" key="2">
    <source>
        <dbReference type="Pfam" id="PF07589"/>
    </source>
</evidence>
<feature type="signal peptide" evidence="1">
    <location>
        <begin position="1"/>
        <end position="21"/>
    </location>
</feature>
<accession>A0A7Y6NJK2</accession>
<proteinExistence type="predicted"/>
<evidence type="ECO:0000256" key="1">
    <source>
        <dbReference type="SAM" id="SignalP"/>
    </source>
</evidence>
<dbReference type="InterPro" id="IPR013424">
    <property type="entry name" value="Ice-binding_C"/>
</dbReference>
<keyword evidence="1" id="KW-0732">Signal</keyword>
<dbReference type="PROSITE" id="PS51257">
    <property type="entry name" value="PROKAR_LIPOPROTEIN"/>
    <property type="match status" value="1"/>
</dbReference>
<dbReference type="AlphaFoldDB" id="A0A7Y6NJK2"/>
<feature type="domain" description="Ice-binding protein C-terminal" evidence="2">
    <location>
        <begin position="197"/>
        <end position="218"/>
    </location>
</feature>
<dbReference type="RefSeq" id="WP_176065211.1">
    <property type="nucleotide sequence ID" value="NZ_JABWMJ010000001.1"/>
</dbReference>